<feature type="compositionally biased region" description="Polar residues" evidence="1">
    <location>
        <begin position="162"/>
        <end position="175"/>
    </location>
</feature>
<feature type="compositionally biased region" description="Low complexity" evidence="1">
    <location>
        <begin position="227"/>
        <end position="239"/>
    </location>
</feature>
<dbReference type="RefSeq" id="XP_031864158.1">
    <property type="nucleotide sequence ID" value="XM_032001268.1"/>
</dbReference>
<feature type="compositionally biased region" description="Polar residues" evidence="1">
    <location>
        <begin position="245"/>
        <end position="254"/>
    </location>
</feature>
<feature type="compositionally biased region" description="Low complexity" evidence="1">
    <location>
        <begin position="78"/>
        <end position="87"/>
    </location>
</feature>
<evidence type="ECO:0000313" key="2">
    <source>
        <dbReference type="EMBL" id="WWD18428.1"/>
    </source>
</evidence>
<feature type="compositionally biased region" description="Gly residues" evidence="1">
    <location>
        <begin position="53"/>
        <end position="63"/>
    </location>
</feature>
<keyword evidence="3" id="KW-1185">Reference proteome</keyword>
<feature type="compositionally biased region" description="Low complexity" evidence="1">
    <location>
        <begin position="139"/>
        <end position="161"/>
    </location>
</feature>
<evidence type="ECO:0000313" key="3">
    <source>
        <dbReference type="Proteomes" id="UP000322225"/>
    </source>
</evidence>
<reference evidence="2" key="2">
    <citation type="submission" date="2024-01" db="EMBL/GenBank/DDBJ databases">
        <title>Comparative genomics of Cryptococcus and Kwoniella reveals pathogenesis evolution and contrasting modes of karyotype evolution via chromosome fusion or intercentromeric recombination.</title>
        <authorList>
            <person name="Coelho M.A."/>
            <person name="David-Palma M."/>
            <person name="Shea T."/>
            <person name="Bowers K."/>
            <person name="McGinley-Smith S."/>
            <person name="Mohammad A.W."/>
            <person name="Gnirke A."/>
            <person name="Yurkov A.M."/>
            <person name="Nowrousian M."/>
            <person name="Sun S."/>
            <person name="Cuomo C.A."/>
            <person name="Heitman J."/>
        </authorList>
    </citation>
    <scope>NUCLEOTIDE SEQUENCE</scope>
    <source>
        <strain evidence="2">CBS 12478</strain>
    </source>
</reference>
<feature type="compositionally biased region" description="Low complexity" evidence="1">
    <location>
        <begin position="102"/>
        <end position="117"/>
    </location>
</feature>
<accession>A0A5M6C9D4</accession>
<proteinExistence type="predicted"/>
<dbReference type="AlphaFoldDB" id="A0A5M6C9D4"/>
<reference evidence="2" key="1">
    <citation type="submission" date="2017-08" db="EMBL/GenBank/DDBJ databases">
        <authorList>
            <person name="Cuomo C."/>
            <person name="Billmyre B."/>
            <person name="Heitman J."/>
        </authorList>
    </citation>
    <scope>NUCLEOTIDE SEQUENCE</scope>
    <source>
        <strain evidence="2">CBS 12478</strain>
    </source>
</reference>
<feature type="region of interest" description="Disordered" evidence="1">
    <location>
        <begin position="40"/>
        <end position="254"/>
    </location>
</feature>
<dbReference type="OrthoDB" id="2564834at2759"/>
<feature type="compositionally biased region" description="Basic and acidic residues" evidence="1">
    <location>
        <begin position="89"/>
        <end position="101"/>
    </location>
</feature>
<dbReference type="EMBL" id="CP144055">
    <property type="protein sequence ID" value="WWD18428.1"/>
    <property type="molecule type" value="Genomic_DNA"/>
</dbReference>
<sequence length="254" mass="27429">MMGFKKKLTSLIPTDARSQLQNALTVEWEGGNKTVLVDLPGTGEKSNEVEMSGFGGANRGGDYGRLMDDDEDEGGYLRPSTQSQSRSRPTRDRSGSHDSREYSYSSKHTKSPSYSSKNLPPLPANKRTHSNNPFEPDFYATSSPQPSSSSTYTNSPYTGTSNASPHFSHHQQPSFSGDAGYAMDFNDSSRRGGEGGSGGYAQRERKNGTSRNGNPWATFRADDVDLLGDLGVSSPSSSRGTRDSAGSSVENPFR</sequence>
<name>A0A5M6C9D4_9TREE</name>
<dbReference type="GeneID" id="43585369"/>
<protein>
    <submittedName>
        <fullName evidence="2">Uncharacterized protein</fullName>
    </submittedName>
</protein>
<evidence type="ECO:0000256" key="1">
    <source>
        <dbReference type="SAM" id="MobiDB-lite"/>
    </source>
</evidence>
<gene>
    <name evidence="2" type="ORF">CI109_102878</name>
</gene>
<organism evidence="2 3">
    <name type="scientific">Kwoniella shandongensis</name>
    <dbReference type="NCBI Taxonomy" id="1734106"/>
    <lineage>
        <taxon>Eukaryota</taxon>
        <taxon>Fungi</taxon>
        <taxon>Dikarya</taxon>
        <taxon>Basidiomycota</taxon>
        <taxon>Agaricomycotina</taxon>
        <taxon>Tremellomycetes</taxon>
        <taxon>Tremellales</taxon>
        <taxon>Cryptococcaceae</taxon>
        <taxon>Kwoniella</taxon>
    </lineage>
</organism>
<dbReference type="KEGG" id="ksn:43585369"/>
<dbReference type="Proteomes" id="UP000322225">
    <property type="component" value="Chromosome 5"/>
</dbReference>